<sequence length="348" mass="38690">MNKSLTFPPYGRMVAEFEERVGQGEPPTDWNADDNWPLWRDKMLEIITTLLWPVYDFSTLSWQGPATTRMLGLTEADFELFTGLRPYNRQDVPGLAKPRQHFELFQMEDHAEDKLDHDAGVDRGVDLTLRYYLEGHADKLTTDTLANWVESGMLRKAGGLPVQLKQFLQRPRAYQMSDSMGKSWFTYHQALQSVSPSMISGHCFKGCTLGMAAVYHATALGCEPRVFDALTRLCVDFGDRRVFAGVHYPSDNLSSWITAMLIAKHVCAADSGRLGRKFLWNAISTKSVVHAAIGNAIALGQAPDHAPAFELLNQLGANPDMDIDDALAFAKSIAKPRSEPLSPANAAE</sequence>
<reference evidence="2" key="1">
    <citation type="journal article" date="2024" name="Antonie Van Leeuwenhoek">
        <title>Bradyrhizobium ontarionense sp. nov., a novel bacterial symbiont isolated from Aeschynomene indica (Indian jointvetch), harbours photosynthesis, nitrogen fixation and nitrous oxide (N2O) reductase genes.</title>
        <authorList>
            <person name="Bromfield E.S.P."/>
            <person name="Cloutier S."/>
        </authorList>
    </citation>
    <scope>NUCLEOTIDE SEQUENCE</scope>
    <source>
        <strain evidence="2">A19</strain>
    </source>
</reference>
<dbReference type="EMBL" id="CP088156">
    <property type="protein sequence ID" value="UFZ06361.1"/>
    <property type="molecule type" value="Genomic_DNA"/>
</dbReference>
<dbReference type="InterPro" id="IPR036938">
    <property type="entry name" value="PAP2/HPO_sf"/>
</dbReference>
<dbReference type="CDD" id="cd01610">
    <property type="entry name" value="PAP2_like"/>
    <property type="match status" value="1"/>
</dbReference>
<evidence type="ECO:0000259" key="1">
    <source>
        <dbReference type="Pfam" id="PF01569"/>
    </source>
</evidence>
<accession>A0ABY3RG06</accession>
<dbReference type="SUPFAM" id="SSF48317">
    <property type="entry name" value="Acid phosphatase/Vanadium-dependent haloperoxidase"/>
    <property type="match status" value="1"/>
</dbReference>
<proteinExistence type="predicted"/>
<dbReference type="Proteomes" id="UP001431010">
    <property type="component" value="Chromosome"/>
</dbReference>
<name>A0ABY3RG06_9BRAD</name>
<dbReference type="Pfam" id="PF01569">
    <property type="entry name" value="PAP2"/>
    <property type="match status" value="1"/>
</dbReference>
<keyword evidence="3" id="KW-1185">Reference proteome</keyword>
<dbReference type="InterPro" id="IPR000326">
    <property type="entry name" value="PAP2/HPO"/>
</dbReference>
<gene>
    <name evidence="2" type="ORF">LQG66_08710</name>
</gene>
<feature type="domain" description="Phosphatidic acid phosphatase type 2/haloperoxidase" evidence="1">
    <location>
        <begin position="164"/>
        <end position="266"/>
    </location>
</feature>
<dbReference type="Gene3D" id="1.20.144.10">
    <property type="entry name" value="Phosphatidic acid phosphatase type 2/haloperoxidase"/>
    <property type="match status" value="1"/>
</dbReference>
<dbReference type="RefSeq" id="WP_231325448.1">
    <property type="nucleotide sequence ID" value="NZ_CP088156.1"/>
</dbReference>
<evidence type="ECO:0000313" key="3">
    <source>
        <dbReference type="Proteomes" id="UP001431010"/>
    </source>
</evidence>
<protein>
    <submittedName>
        <fullName evidence="2">Phosphatase PAP2 family protein</fullName>
    </submittedName>
</protein>
<organism evidence="2 3">
    <name type="scientific">Bradyrhizobium ontarionense</name>
    <dbReference type="NCBI Taxonomy" id="2898149"/>
    <lineage>
        <taxon>Bacteria</taxon>
        <taxon>Pseudomonadati</taxon>
        <taxon>Pseudomonadota</taxon>
        <taxon>Alphaproteobacteria</taxon>
        <taxon>Hyphomicrobiales</taxon>
        <taxon>Nitrobacteraceae</taxon>
        <taxon>Bradyrhizobium</taxon>
    </lineage>
</organism>
<evidence type="ECO:0000313" key="2">
    <source>
        <dbReference type="EMBL" id="UFZ06361.1"/>
    </source>
</evidence>